<dbReference type="EMBL" id="JBBWUH010000008">
    <property type="protein sequence ID" value="KAK8159515.1"/>
    <property type="molecule type" value="Genomic_DNA"/>
</dbReference>
<proteinExistence type="predicted"/>
<organism evidence="2 3">
    <name type="scientific">Phyllosticta citrichinensis</name>
    <dbReference type="NCBI Taxonomy" id="1130410"/>
    <lineage>
        <taxon>Eukaryota</taxon>
        <taxon>Fungi</taxon>
        <taxon>Dikarya</taxon>
        <taxon>Ascomycota</taxon>
        <taxon>Pezizomycotina</taxon>
        <taxon>Dothideomycetes</taxon>
        <taxon>Dothideomycetes incertae sedis</taxon>
        <taxon>Botryosphaeriales</taxon>
        <taxon>Phyllostictaceae</taxon>
        <taxon>Phyllosticta</taxon>
    </lineage>
</organism>
<evidence type="ECO:0000313" key="2">
    <source>
        <dbReference type="EMBL" id="KAK8159515.1"/>
    </source>
</evidence>
<gene>
    <name evidence="2" type="ORF">IWX90DRAFT_302469</name>
</gene>
<evidence type="ECO:0000256" key="1">
    <source>
        <dbReference type="SAM" id="MobiDB-lite"/>
    </source>
</evidence>
<protein>
    <submittedName>
        <fullName evidence="2">Uncharacterized protein</fullName>
    </submittedName>
</protein>
<keyword evidence="3" id="KW-1185">Reference proteome</keyword>
<evidence type="ECO:0000313" key="3">
    <source>
        <dbReference type="Proteomes" id="UP001456524"/>
    </source>
</evidence>
<sequence>MELDQFYRLQFSECRTFLLLAPIKPKRDNPACFTRVWNPNQLSAEASKTQRDGTQYLNDDTLASADAARRKQNRKPAPRRQTKRPAPQCSSCHQRTGVAESASWRWSGATTERRGEYACDVHSGTGLEIWRRHNRRWRRRGEAGAYLRQLASRAWTSHGPGSRPVESRGSSEFPPCFRSIISLTWRPRDSVLTLSLSCLLLRRMPNAPNHFIHHTKAVRHVDAKREKSTQCARACPISCSKRPWSERQYGGSDLGGVLRAGRLWLNGFCRITRVASSSISL</sequence>
<feature type="region of interest" description="Disordered" evidence="1">
    <location>
        <begin position="44"/>
        <end position="95"/>
    </location>
</feature>
<feature type="compositionally biased region" description="Polar residues" evidence="1">
    <location>
        <begin position="44"/>
        <end position="58"/>
    </location>
</feature>
<name>A0ABR1XL16_9PEZI</name>
<dbReference type="Proteomes" id="UP001456524">
    <property type="component" value="Unassembled WGS sequence"/>
</dbReference>
<comment type="caution">
    <text evidence="2">The sequence shown here is derived from an EMBL/GenBank/DDBJ whole genome shotgun (WGS) entry which is preliminary data.</text>
</comment>
<reference evidence="2 3" key="1">
    <citation type="journal article" date="2022" name="G3 (Bethesda)">
        <title>Enemy or ally: a genomic approach to elucidate the lifestyle of Phyllosticta citrichinaensis.</title>
        <authorList>
            <person name="Buijs V.A."/>
            <person name="Groenewald J.Z."/>
            <person name="Haridas S."/>
            <person name="LaButti K.M."/>
            <person name="Lipzen A."/>
            <person name="Martin F.M."/>
            <person name="Barry K."/>
            <person name="Grigoriev I.V."/>
            <person name="Crous P.W."/>
            <person name="Seidl M.F."/>
        </authorList>
    </citation>
    <scope>NUCLEOTIDE SEQUENCE [LARGE SCALE GENOMIC DNA]</scope>
    <source>
        <strain evidence="2 3">CBS 129764</strain>
    </source>
</reference>
<accession>A0ABR1XL16</accession>
<feature type="compositionally biased region" description="Basic residues" evidence="1">
    <location>
        <begin position="70"/>
        <end position="83"/>
    </location>
</feature>